<dbReference type="Proteomes" id="UP000526501">
    <property type="component" value="Unassembled WGS sequence"/>
</dbReference>
<gene>
    <name evidence="1" type="ORF">H5P27_09585</name>
</gene>
<sequence>MGRTNINLDDKLVSKGLKITGLRTKRELVDLALRELLRKEDQKSILALEGKFKWEGDLDELRKGRFAR</sequence>
<comment type="caution">
    <text evidence="1">The sequence shown here is derived from an EMBL/GenBank/DDBJ whole genome shotgun (WGS) entry which is preliminary data.</text>
</comment>
<dbReference type="AlphaFoldDB" id="A0A7X1B604"/>
<evidence type="ECO:0000313" key="1">
    <source>
        <dbReference type="EMBL" id="MBC2606299.1"/>
    </source>
</evidence>
<dbReference type="InterPro" id="IPR019239">
    <property type="entry name" value="VapB_antitoxin"/>
</dbReference>
<protein>
    <submittedName>
        <fullName evidence="1">Type II toxin-antitoxin system VapB family antitoxin</fullName>
    </submittedName>
</protein>
<reference evidence="1 2" key="1">
    <citation type="submission" date="2020-07" db="EMBL/GenBank/DDBJ databases">
        <authorList>
            <person name="Feng X."/>
        </authorList>
    </citation>
    <scope>NUCLEOTIDE SEQUENCE [LARGE SCALE GENOMIC DNA]</scope>
    <source>
        <strain evidence="1 2">JCM23202</strain>
    </source>
</reference>
<dbReference type="EMBL" id="JACHVC010000009">
    <property type="protein sequence ID" value="MBC2606299.1"/>
    <property type="molecule type" value="Genomic_DNA"/>
</dbReference>
<dbReference type="Pfam" id="PF09957">
    <property type="entry name" value="VapB_antitoxin"/>
    <property type="match status" value="1"/>
</dbReference>
<keyword evidence="2" id="KW-1185">Reference proteome</keyword>
<evidence type="ECO:0000313" key="2">
    <source>
        <dbReference type="Proteomes" id="UP000526501"/>
    </source>
</evidence>
<proteinExistence type="predicted"/>
<organism evidence="1 2">
    <name type="scientific">Pelagicoccus albus</name>
    <dbReference type="NCBI Taxonomy" id="415222"/>
    <lineage>
        <taxon>Bacteria</taxon>
        <taxon>Pseudomonadati</taxon>
        <taxon>Verrucomicrobiota</taxon>
        <taxon>Opitutia</taxon>
        <taxon>Puniceicoccales</taxon>
        <taxon>Pelagicoccaceae</taxon>
        <taxon>Pelagicoccus</taxon>
    </lineage>
</organism>
<name>A0A7X1B604_9BACT</name>
<accession>A0A7X1B604</accession>